<dbReference type="AlphaFoldDB" id="A0A9W9DRA4"/>
<evidence type="ECO:0000313" key="2">
    <source>
        <dbReference type="Proteomes" id="UP001150238"/>
    </source>
</evidence>
<dbReference type="Proteomes" id="UP001150238">
    <property type="component" value="Unassembled WGS sequence"/>
</dbReference>
<accession>A0A9W9DRA4</accession>
<comment type="caution">
    <text evidence="1">The sequence shown here is derived from an EMBL/GenBank/DDBJ whole genome shotgun (WGS) entry which is preliminary data.</text>
</comment>
<name>A0A9W9DRA4_9AGAR</name>
<reference evidence="1" key="2">
    <citation type="journal article" date="2023" name="Proc. Natl. Acad. Sci. U.S.A.">
        <title>A global phylogenomic analysis of the shiitake genus Lentinula.</title>
        <authorList>
            <person name="Sierra-Patev S."/>
            <person name="Min B."/>
            <person name="Naranjo-Ortiz M."/>
            <person name="Looney B."/>
            <person name="Konkel Z."/>
            <person name="Slot J.C."/>
            <person name="Sakamoto Y."/>
            <person name="Steenwyk J.L."/>
            <person name="Rokas A."/>
            <person name="Carro J."/>
            <person name="Camarero S."/>
            <person name="Ferreira P."/>
            <person name="Molpeceres G."/>
            <person name="Ruiz-Duenas F.J."/>
            <person name="Serrano A."/>
            <person name="Henrissat B."/>
            <person name="Drula E."/>
            <person name="Hughes K.W."/>
            <person name="Mata J.L."/>
            <person name="Ishikawa N.K."/>
            <person name="Vargas-Isla R."/>
            <person name="Ushijima S."/>
            <person name="Smith C.A."/>
            <person name="Donoghue J."/>
            <person name="Ahrendt S."/>
            <person name="Andreopoulos W."/>
            <person name="He G."/>
            <person name="LaButti K."/>
            <person name="Lipzen A."/>
            <person name="Ng V."/>
            <person name="Riley R."/>
            <person name="Sandor L."/>
            <person name="Barry K."/>
            <person name="Martinez A.T."/>
            <person name="Xiao Y."/>
            <person name="Gibbons J.G."/>
            <person name="Terashima K."/>
            <person name="Grigoriev I.V."/>
            <person name="Hibbett D."/>
        </authorList>
    </citation>
    <scope>NUCLEOTIDE SEQUENCE</scope>
    <source>
        <strain evidence="1">Sp2 HRB7682 ss15</strain>
    </source>
</reference>
<gene>
    <name evidence="1" type="ORF">C8J55DRAFT_510693</name>
</gene>
<proteinExistence type="predicted"/>
<sequence>MSFQWFSAETARMSVLPAPVLSSCLVRPCPAPVFRKLEVITTNAMNSTRMEQFKVESRKISSTYAF</sequence>
<organism evidence="1 2">
    <name type="scientific">Lentinula lateritia</name>
    <dbReference type="NCBI Taxonomy" id="40482"/>
    <lineage>
        <taxon>Eukaryota</taxon>
        <taxon>Fungi</taxon>
        <taxon>Dikarya</taxon>
        <taxon>Basidiomycota</taxon>
        <taxon>Agaricomycotina</taxon>
        <taxon>Agaricomycetes</taxon>
        <taxon>Agaricomycetidae</taxon>
        <taxon>Agaricales</taxon>
        <taxon>Marasmiineae</taxon>
        <taxon>Omphalotaceae</taxon>
        <taxon>Lentinula</taxon>
    </lineage>
</organism>
<reference evidence="1" key="1">
    <citation type="submission" date="2022-08" db="EMBL/GenBank/DDBJ databases">
        <authorList>
            <consortium name="DOE Joint Genome Institute"/>
            <person name="Min B."/>
            <person name="Riley R."/>
            <person name="Sierra-Patev S."/>
            <person name="Naranjo-Ortiz M."/>
            <person name="Looney B."/>
            <person name="Konkel Z."/>
            <person name="Slot J.C."/>
            <person name="Sakamoto Y."/>
            <person name="Steenwyk J.L."/>
            <person name="Rokas A."/>
            <person name="Carro J."/>
            <person name="Camarero S."/>
            <person name="Ferreira P."/>
            <person name="Molpeceres G."/>
            <person name="Ruiz-Duenas F.J."/>
            <person name="Serrano A."/>
            <person name="Henrissat B."/>
            <person name="Drula E."/>
            <person name="Hughes K.W."/>
            <person name="Mata J.L."/>
            <person name="Ishikawa N.K."/>
            <person name="Vargas-Isla R."/>
            <person name="Ushijima S."/>
            <person name="Smith C.A."/>
            <person name="Ahrendt S."/>
            <person name="Andreopoulos W."/>
            <person name="He G."/>
            <person name="Labutti K."/>
            <person name="Lipzen A."/>
            <person name="Ng V."/>
            <person name="Sandor L."/>
            <person name="Barry K."/>
            <person name="Martinez A.T."/>
            <person name="Xiao Y."/>
            <person name="Gibbons J.G."/>
            <person name="Terashima K."/>
            <person name="Hibbett D.S."/>
            <person name="Grigoriev I.V."/>
        </authorList>
    </citation>
    <scope>NUCLEOTIDE SEQUENCE</scope>
    <source>
        <strain evidence="1">Sp2 HRB7682 ss15</strain>
    </source>
</reference>
<protein>
    <submittedName>
        <fullName evidence="1">Uncharacterized protein</fullName>
    </submittedName>
</protein>
<feature type="non-terminal residue" evidence="1">
    <location>
        <position position="66"/>
    </location>
</feature>
<evidence type="ECO:0000313" key="1">
    <source>
        <dbReference type="EMBL" id="KAJ4482810.1"/>
    </source>
</evidence>
<dbReference type="EMBL" id="JANVFS010000013">
    <property type="protein sequence ID" value="KAJ4482810.1"/>
    <property type="molecule type" value="Genomic_DNA"/>
</dbReference>